<accession>A0A3P6T6K7</accession>
<dbReference type="EMBL" id="UYRX01000264">
    <property type="protein sequence ID" value="VDK78899.1"/>
    <property type="molecule type" value="Genomic_DNA"/>
</dbReference>
<sequence>MQIILKLSCGIWTLHGSVVTNVQCFVLEEMNIKKIKHFWVIKLVTFSPGGNRMFTERKSELMILVNSGWVL</sequence>
<name>A0A3P6T6K7_LITSI</name>
<organism evidence="1 2">
    <name type="scientific">Litomosoides sigmodontis</name>
    <name type="common">Filarial nematode worm</name>
    <dbReference type="NCBI Taxonomy" id="42156"/>
    <lineage>
        <taxon>Eukaryota</taxon>
        <taxon>Metazoa</taxon>
        <taxon>Ecdysozoa</taxon>
        <taxon>Nematoda</taxon>
        <taxon>Chromadorea</taxon>
        <taxon>Rhabditida</taxon>
        <taxon>Spirurina</taxon>
        <taxon>Spiruromorpha</taxon>
        <taxon>Filarioidea</taxon>
        <taxon>Onchocercidae</taxon>
        <taxon>Litomosoides</taxon>
    </lineage>
</organism>
<protein>
    <submittedName>
        <fullName evidence="1">Uncharacterized protein</fullName>
    </submittedName>
</protein>
<dbReference type="AlphaFoldDB" id="A0A3P6T6K7"/>
<evidence type="ECO:0000313" key="1">
    <source>
        <dbReference type="EMBL" id="VDK78899.1"/>
    </source>
</evidence>
<gene>
    <name evidence="1" type="ORF">NLS_LOCUS4262</name>
</gene>
<proteinExistence type="predicted"/>
<keyword evidence="2" id="KW-1185">Reference proteome</keyword>
<dbReference type="Proteomes" id="UP000277928">
    <property type="component" value="Unassembled WGS sequence"/>
</dbReference>
<evidence type="ECO:0000313" key="2">
    <source>
        <dbReference type="Proteomes" id="UP000277928"/>
    </source>
</evidence>
<reference evidence="1 2" key="1">
    <citation type="submission" date="2018-08" db="EMBL/GenBank/DDBJ databases">
        <authorList>
            <person name="Laetsch R D."/>
            <person name="Stevens L."/>
            <person name="Kumar S."/>
            <person name="Blaxter L. M."/>
        </authorList>
    </citation>
    <scope>NUCLEOTIDE SEQUENCE [LARGE SCALE GENOMIC DNA]</scope>
</reference>